<keyword evidence="8" id="KW-0067">ATP-binding</keyword>
<feature type="region of interest" description="Disordered" evidence="15">
    <location>
        <begin position="837"/>
        <end position="868"/>
    </location>
</feature>
<evidence type="ECO:0000256" key="2">
    <source>
        <dbReference type="ARBA" id="ARBA00022485"/>
    </source>
</evidence>
<dbReference type="InterPro" id="IPR045028">
    <property type="entry name" value="DinG/Rad3-like"/>
</dbReference>
<dbReference type="GO" id="GO:0003678">
    <property type="term" value="F:DNA helicase activity"/>
    <property type="evidence" value="ECO:0007669"/>
    <property type="project" value="InterPro"/>
</dbReference>
<dbReference type="CDD" id="cd18788">
    <property type="entry name" value="SF2_C_XPD"/>
    <property type="match status" value="1"/>
</dbReference>
<evidence type="ECO:0000256" key="3">
    <source>
        <dbReference type="ARBA" id="ARBA00022723"/>
    </source>
</evidence>
<dbReference type="SMART" id="SM00491">
    <property type="entry name" value="HELICc2"/>
    <property type="match status" value="1"/>
</dbReference>
<evidence type="ECO:0000256" key="5">
    <source>
        <dbReference type="ARBA" id="ARBA00022763"/>
    </source>
</evidence>
<evidence type="ECO:0000256" key="15">
    <source>
        <dbReference type="SAM" id="MobiDB-lite"/>
    </source>
</evidence>
<gene>
    <name evidence="17" type="ORF">CAMP_LOCUS320</name>
</gene>
<reference evidence="17" key="1">
    <citation type="submission" date="2022-11" db="EMBL/GenBank/DDBJ databases">
        <authorList>
            <person name="Kikuchi T."/>
        </authorList>
    </citation>
    <scope>NUCLEOTIDE SEQUENCE</scope>
    <source>
        <strain evidence="17">PS1010</strain>
    </source>
</reference>
<feature type="compositionally biased region" description="Polar residues" evidence="15">
    <location>
        <begin position="837"/>
        <end position="850"/>
    </location>
</feature>
<evidence type="ECO:0000256" key="14">
    <source>
        <dbReference type="ARBA" id="ARBA00023242"/>
    </source>
</evidence>
<dbReference type="SMART" id="SM00488">
    <property type="entry name" value="DEXDc2"/>
    <property type="match status" value="1"/>
</dbReference>
<protein>
    <recommendedName>
        <fullName evidence="16">Helicase ATP-binding domain-containing protein</fullName>
    </recommendedName>
</protein>
<dbReference type="GO" id="GO:0016818">
    <property type="term" value="F:hydrolase activity, acting on acid anhydrides, in phosphorus-containing anhydrides"/>
    <property type="evidence" value="ECO:0007669"/>
    <property type="project" value="InterPro"/>
</dbReference>
<dbReference type="InterPro" id="IPR027417">
    <property type="entry name" value="P-loop_NTPase"/>
</dbReference>
<dbReference type="InterPro" id="IPR006554">
    <property type="entry name" value="Helicase-like_DEXD_c2"/>
</dbReference>
<keyword evidence="7" id="KW-0347">Helicase</keyword>
<evidence type="ECO:0000313" key="18">
    <source>
        <dbReference type="Proteomes" id="UP001152747"/>
    </source>
</evidence>
<dbReference type="InterPro" id="IPR006555">
    <property type="entry name" value="ATP-dep_Helicase_C"/>
</dbReference>
<evidence type="ECO:0000256" key="11">
    <source>
        <dbReference type="ARBA" id="ARBA00023125"/>
    </source>
</evidence>
<dbReference type="Gene3D" id="3.40.50.300">
    <property type="entry name" value="P-loop containing nucleotide triphosphate hydrolases"/>
    <property type="match status" value="2"/>
</dbReference>
<dbReference type="Gene3D" id="1.20.1160.20">
    <property type="match status" value="1"/>
</dbReference>
<evidence type="ECO:0000259" key="16">
    <source>
        <dbReference type="PROSITE" id="PS51193"/>
    </source>
</evidence>
<dbReference type="Pfam" id="PF23109">
    <property type="entry name" value="ARCH_RTEL1"/>
    <property type="match status" value="1"/>
</dbReference>
<sequence>MPADVWINPKICVKFPFEPYECQRIFMKNVIDVLDSKMDAALESPTGTGKTLSLLCSTLAWVQKQKEQKPTAEWQIQQAEQKLSAEGGIKTSFIPTIYYASRTHSQLEQVVHELNRTDYKWVKTTILGSRDHFCINPKVKSIKESNRQSHVCRGMVSKRKCHFYNKFDTLANDKLAEIVETGKAMDIEELVKIGNTHSICPYFMSRQRAENAELILLPYNYVIDPKMRRRYKLDLKDSIVIFDEAHNLESICESNASAEISSTEIALCILELKKVLALLVEEEETERNEADIATEAFGSVKIDPAKKLIEYLRVEDLMAVLEKVFSLEEEFEKIWKDLRQIENLDGKASNGEILLQVFERVGLDGNSIERVVDLLRNATTYLLSKGEEVSLTEKGDGMEKLCDFILSIFSTHAQEVAAAVGDSKIKMADRVDPRVVARNCKLFMKKEGNGKTIIKYFCFQASISMRMLKMRGVRNVLLASGTLSPIQSFTYNMGLNFGAVLENEHALKSVPVISSVVMRGYKSGITGSYANRKNADYLSDVAETLIRVLGSTPQGVIVFFSSYSQMDELIKYWKLNKRANNMENFWEKMIKLKHIVVEPRGKDELAAIRAEYVKGVQNPMGAALFAVCRGKVSEGIDFCDAESRAVVIIGLPYPPVNDERVVLKKMFLDETNKSNNLLQSSKDWYQMEAFRAVNQAIGRVLRHKDDFGVVVLIDSRYASVKLEMFPKWLRKTIVRGDIEECARKIERFFGERKEMVETSRSCYTKRMDSKNCNMYKRTKLESSTPSSNLLSQISIDELFSSPSTSTKIKKENIKFEPEPSGFSLPTNEDEITGKMYKNQSDNLPNSINKNTFRKRPSTSNALSKQPPAKKKIVLLSRNDSLPPKYEEALRISTSEIVEKMSKESKSQFAATLKAYKSESIEWQEVFERFKTIFIPNKQSNLFIGCSNILRPEDRPKFLKLAMEKKIH</sequence>
<dbReference type="GO" id="GO:0003677">
    <property type="term" value="F:DNA binding"/>
    <property type="evidence" value="ECO:0007669"/>
    <property type="project" value="UniProtKB-KW"/>
</dbReference>
<dbReference type="OrthoDB" id="19182at2759"/>
<dbReference type="GO" id="GO:0070182">
    <property type="term" value="F:DNA polymerase binding"/>
    <property type="evidence" value="ECO:0007669"/>
    <property type="project" value="TreeGrafter"/>
</dbReference>
<accession>A0A9P1I3J6</accession>
<keyword evidence="4" id="KW-0547">Nucleotide-binding</keyword>
<evidence type="ECO:0000256" key="1">
    <source>
        <dbReference type="ARBA" id="ARBA00004123"/>
    </source>
</evidence>
<keyword evidence="3" id="KW-0479">Metal-binding</keyword>
<dbReference type="AlphaFoldDB" id="A0A9P1I3J6"/>
<evidence type="ECO:0000256" key="8">
    <source>
        <dbReference type="ARBA" id="ARBA00022840"/>
    </source>
</evidence>
<keyword evidence="2" id="KW-0004">4Fe-4S</keyword>
<dbReference type="InterPro" id="IPR013020">
    <property type="entry name" value="Rad3/Chl1-like"/>
</dbReference>
<dbReference type="Pfam" id="PF13307">
    <property type="entry name" value="Helicase_C_2"/>
    <property type="match status" value="1"/>
</dbReference>
<dbReference type="GO" id="GO:0051539">
    <property type="term" value="F:4 iron, 4 sulfur cluster binding"/>
    <property type="evidence" value="ECO:0007669"/>
    <property type="project" value="UniProtKB-KW"/>
</dbReference>
<keyword evidence="11" id="KW-0238">DNA-binding</keyword>
<dbReference type="FunFam" id="3.40.50.300:FF:001352">
    <property type="entry name" value="DNA repair helicase"/>
    <property type="match status" value="1"/>
</dbReference>
<comment type="subcellular location">
    <subcellularLocation>
        <location evidence="1">Nucleus</location>
    </subcellularLocation>
</comment>
<evidence type="ECO:0000256" key="6">
    <source>
        <dbReference type="ARBA" id="ARBA00022801"/>
    </source>
</evidence>
<dbReference type="GO" id="GO:1904430">
    <property type="term" value="P:negative regulation of t-circle formation"/>
    <property type="evidence" value="ECO:0007669"/>
    <property type="project" value="TreeGrafter"/>
</dbReference>
<evidence type="ECO:0000256" key="9">
    <source>
        <dbReference type="ARBA" id="ARBA00023004"/>
    </source>
</evidence>
<evidence type="ECO:0000313" key="17">
    <source>
        <dbReference type="EMBL" id="CAI5437683.1"/>
    </source>
</evidence>
<organism evidence="17 18">
    <name type="scientific">Caenorhabditis angaria</name>
    <dbReference type="NCBI Taxonomy" id="860376"/>
    <lineage>
        <taxon>Eukaryota</taxon>
        <taxon>Metazoa</taxon>
        <taxon>Ecdysozoa</taxon>
        <taxon>Nematoda</taxon>
        <taxon>Chromadorea</taxon>
        <taxon>Rhabditida</taxon>
        <taxon>Rhabditina</taxon>
        <taxon>Rhabditomorpha</taxon>
        <taxon>Rhabditoidea</taxon>
        <taxon>Rhabditidae</taxon>
        <taxon>Peloderinae</taxon>
        <taxon>Caenorhabditis</taxon>
    </lineage>
</organism>
<dbReference type="PANTHER" id="PTHR11472:SF34">
    <property type="entry name" value="REGULATOR OF TELOMERE ELONGATION HELICASE 1"/>
    <property type="match status" value="1"/>
</dbReference>
<evidence type="ECO:0000256" key="4">
    <source>
        <dbReference type="ARBA" id="ARBA00022741"/>
    </source>
</evidence>
<dbReference type="GO" id="GO:0010569">
    <property type="term" value="P:regulation of double-strand break repair via homologous recombination"/>
    <property type="evidence" value="ECO:0007669"/>
    <property type="project" value="TreeGrafter"/>
</dbReference>
<name>A0A9P1I3J6_9PELO</name>
<keyword evidence="5" id="KW-0227">DNA damage</keyword>
<dbReference type="InterPro" id="IPR010614">
    <property type="entry name" value="RAD3-like_helicase_DEAD"/>
</dbReference>
<dbReference type="EMBL" id="CANHGI010000001">
    <property type="protein sequence ID" value="CAI5437683.1"/>
    <property type="molecule type" value="Genomic_DNA"/>
</dbReference>
<dbReference type="CDD" id="cd17970">
    <property type="entry name" value="DEAHc_FancJ"/>
    <property type="match status" value="1"/>
</dbReference>
<evidence type="ECO:0000256" key="12">
    <source>
        <dbReference type="ARBA" id="ARBA00023204"/>
    </source>
</evidence>
<dbReference type="GO" id="GO:0006281">
    <property type="term" value="P:DNA repair"/>
    <property type="evidence" value="ECO:0007669"/>
    <property type="project" value="UniProtKB-KW"/>
</dbReference>
<dbReference type="GO" id="GO:0005524">
    <property type="term" value="F:ATP binding"/>
    <property type="evidence" value="ECO:0007669"/>
    <property type="project" value="UniProtKB-KW"/>
</dbReference>
<keyword evidence="10" id="KW-0411">Iron-sulfur</keyword>
<dbReference type="GO" id="GO:0090657">
    <property type="term" value="P:telomeric loop disassembly"/>
    <property type="evidence" value="ECO:0007669"/>
    <property type="project" value="TreeGrafter"/>
</dbReference>
<evidence type="ECO:0000256" key="10">
    <source>
        <dbReference type="ARBA" id="ARBA00023014"/>
    </source>
</evidence>
<dbReference type="Pfam" id="PF06733">
    <property type="entry name" value="DEAD_2"/>
    <property type="match status" value="1"/>
</dbReference>
<comment type="caution">
    <text evidence="17">The sequence shown here is derived from an EMBL/GenBank/DDBJ whole genome shotgun (WGS) entry which is preliminary data.</text>
</comment>
<dbReference type="Proteomes" id="UP001152747">
    <property type="component" value="Unassembled WGS sequence"/>
</dbReference>
<dbReference type="SUPFAM" id="SSF52540">
    <property type="entry name" value="P-loop containing nucleoside triphosphate hydrolases"/>
    <property type="match status" value="1"/>
</dbReference>
<keyword evidence="13" id="KW-0413">Isomerase</keyword>
<dbReference type="InterPro" id="IPR014013">
    <property type="entry name" value="Helic_SF1/SF2_ATP-bd_DinG/Rad3"/>
</dbReference>
<dbReference type="GO" id="GO:0005634">
    <property type="term" value="C:nucleus"/>
    <property type="evidence" value="ECO:0007669"/>
    <property type="project" value="UniProtKB-SubCell"/>
</dbReference>
<dbReference type="InterPro" id="IPR057498">
    <property type="entry name" value="Rtel1_ARCH"/>
</dbReference>
<dbReference type="NCBIfam" id="TIGR00604">
    <property type="entry name" value="rad3"/>
    <property type="match status" value="1"/>
</dbReference>
<proteinExistence type="predicted"/>
<dbReference type="PROSITE" id="PS51193">
    <property type="entry name" value="HELICASE_ATP_BIND_2"/>
    <property type="match status" value="1"/>
</dbReference>
<keyword evidence="6" id="KW-0378">Hydrolase</keyword>
<keyword evidence="12" id="KW-0234">DNA repair</keyword>
<evidence type="ECO:0000256" key="7">
    <source>
        <dbReference type="ARBA" id="ARBA00022806"/>
    </source>
</evidence>
<keyword evidence="9" id="KW-0408">Iron</keyword>
<dbReference type="GO" id="GO:0046872">
    <property type="term" value="F:metal ion binding"/>
    <property type="evidence" value="ECO:0007669"/>
    <property type="project" value="UniProtKB-KW"/>
</dbReference>
<evidence type="ECO:0000256" key="13">
    <source>
        <dbReference type="ARBA" id="ARBA00023235"/>
    </source>
</evidence>
<keyword evidence="18" id="KW-1185">Reference proteome</keyword>
<feature type="domain" description="Helicase ATP-binding" evidence="16">
    <location>
        <begin position="9"/>
        <end position="292"/>
    </location>
</feature>
<keyword evidence="14" id="KW-0539">Nucleus</keyword>
<dbReference type="PANTHER" id="PTHR11472">
    <property type="entry name" value="DNA REPAIR DEAD HELICASE RAD3/XP-D SUBFAMILY MEMBER"/>
    <property type="match status" value="1"/>
</dbReference>
<dbReference type="GO" id="GO:0045910">
    <property type="term" value="P:negative regulation of DNA recombination"/>
    <property type="evidence" value="ECO:0007669"/>
    <property type="project" value="TreeGrafter"/>
</dbReference>